<accession>A0A6C2YKZ8</accession>
<evidence type="ECO:0000256" key="2">
    <source>
        <dbReference type="SAM" id="SignalP"/>
    </source>
</evidence>
<name>A0A6C2YKZ8_9BACT</name>
<dbReference type="EMBL" id="LR593887">
    <property type="protein sequence ID" value="VTR99466.1"/>
    <property type="molecule type" value="Genomic_DNA"/>
</dbReference>
<feature type="compositionally biased region" description="Pro residues" evidence="1">
    <location>
        <begin position="57"/>
        <end position="70"/>
    </location>
</feature>
<feature type="chain" id="PRO_5036383869" description="BBP7 family outer membrane beta-barrel protein" evidence="2">
    <location>
        <begin position="22"/>
        <end position="483"/>
    </location>
</feature>
<sequence>MRCTWLSGLLAGFLGTSPVWAEAPLSPLEGLLIPVSASSPNPATVPLGELPDRLPDFTPPRPVPSAPVPPRTDDSLPKVDLPPLIAPPNRASTPAAPAGPPTSRLPGGIGDYNPSYSYLPDYIPPSPRRTVQCACDATGRIWVDLSYFYGTTKADDLPGLIGTGDAVQRSGLLSSIVGQELGSNDFRSGFQLHGGMWLNQCETVGLEGALILMEGDRTDETFASAGGPDLRLPFVIPGTQGWGNWLFAGDDRYAGTLTLQREIDLIGAEANYRQNLICGKPLRLDFLAGYRYFRVGESLTLMGQRVSLGDQPDLPSGSAASFLDRFTTRNNFHGGQIGLNSVFAWRDFRFDVTGKIAFGVNHDLLTVNGEREILTPTGGLVKLPGGIYSASNSLGSSHGIDFAVLPEINCKFGYQITDHIQAYLGYNFLYLNNIKRPGAQIELASIPPTLGTDSGIYPPQNAHRDVTQDFWLQGITLGMEFRY</sequence>
<dbReference type="KEGG" id="tim:GMBLW1_21670"/>
<reference evidence="3" key="1">
    <citation type="submission" date="2019-04" db="EMBL/GenBank/DDBJ databases">
        <authorList>
            <consortium name="Science for Life Laboratories"/>
        </authorList>
    </citation>
    <scope>NUCLEOTIDE SEQUENCE</scope>
    <source>
        <strain evidence="3">MBLW1</strain>
    </source>
</reference>
<dbReference type="InParanoid" id="A0A6C2YKZ8"/>
<dbReference type="EMBL" id="LR586016">
    <property type="protein sequence ID" value="VIP01793.1"/>
    <property type="molecule type" value="Genomic_DNA"/>
</dbReference>
<evidence type="ECO:0000313" key="4">
    <source>
        <dbReference type="Proteomes" id="UP000464378"/>
    </source>
</evidence>
<feature type="region of interest" description="Disordered" evidence="1">
    <location>
        <begin position="43"/>
        <end position="109"/>
    </location>
</feature>
<keyword evidence="4" id="KW-1185">Reference proteome</keyword>
<evidence type="ECO:0000256" key="1">
    <source>
        <dbReference type="SAM" id="MobiDB-lite"/>
    </source>
</evidence>
<organism evidence="3">
    <name type="scientific">Tuwongella immobilis</name>
    <dbReference type="NCBI Taxonomy" id="692036"/>
    <lineage>
        <taxon>Bacteria</taxon>
        <taxon>Pseudomonadati</taxon>
        <taxon>Planctomycetota</taxon>
        <taxon>Planctomycetia</taxon>
        <taxon>Gemmatales</taxon>
        <taxon>Gemmataceae</taxon>
        <taxon>Tuwongella</taxon>
    </lineage>
</organism>
<proteinExistence type="predicted"/>
<gene>
    <name evidence="3" type="ORF">GMBLW1_21670</name>
</gene>
<dbReference type="InterPro" id="IPR011446">
    <property type="entry name" value="BBP7"/>
</dbReference>
<feature type="signal peptide" evidence="2">
    <location>
        <begin position="1"/>
        <end position="21"/>
    </location>
</feature>
<evidence type="ECO:0000313" key="3">
    <source>
        <dbReference type="EMBL" id="VIP01793.1"/>
    </source>
</evidence>
<keyword evidence="2" id="KW-0732">Signal</keyword>
<evidence type="ECO:0008006" key="5">
    <source>
        <dbReference type="Google" id="ProtNLM"/>
    </source>
</evidence>
<dbReference type="Pfam" id="PF07585">
    <property type="entry name" value="BBP7"/>
    <property type="match status" value="1"/>
</dbReference>
<dbReference type="AlphaFoldDB" id="A0A6C2YKZ8"/>
<protein>
    <recommendedName>
        <fullName evidence="5">BBP7 family outer membrane beta-barrel protein</fullName>
    </recommendedName>
</protein>
<dbReference type="RefSeq" id="WP_162657042.1">
    <property type="nucleotide sequence ID" value="NZ_LR593887.1"/>
</dbReference>
<dbReference type="Proteomes" id="UP000464378">
    <property type="component" value="Chromosome"/>
</dbReference>